<gene>
    <name evidence="4" type="ORF">P280DRAFT_542096</name>
</gene>
<dbReference type="SUPFAM" id="SSF51735">
    <property type="entry name" value="NAD(P)-binding Rossmann-fold domains"/>
    <property type="match status" value="1"/>
</dbReference>
<organism evidence="4 5">
    <name type="scientific">Massarina eburnea CBS 473.64</name>
    <dbReference type="NCBI Taxonomy" id="1395130"/>
    <lineage>
        <taxon>Eukaryota</taxon>
        <taxon>Fungi</taxon>
        <taxon>Dikarya</taxon>
        <taxon>Ascomycota</taxon>
        <taxon>Pezizomycotina</taxon>
        <taxon>Dothideomycetes</taxon>
        <taxon>Pleosporomycetidae</taxon>
        <taxon>Pleosporales</taxon>
        <taxon>Massarineae</taxon>
        <taxon>Massarinaceae</taxon>
        <taxon>Massarina</taxon>
    </lineage>
</organism>
<sequence length="213" mass="22989">MTLTFFKNVWSQYFPPRPSFTEQHVGDQRGKIYLITGANSGIGYELVKILYSSGATVYMAGRSEGSMLSVIQEIKAVNPVPQTPATLKFLYMDLSDLQSVRKAAAEFQAQEQKLDVLWNNAGVGGAPEGTSTMQGLECHIGTNCIAPLLFTQLLLPQLRAAAQDATQGTVRVIWFSSAMIDTHSPKGGIDLQTIEAGKLTNPVSAYATSKAGN</sequence>
<dbReference type="InterPro" id="IPR036291">
    <property type="entry name" value="NAD(P)-bd_dom_sf"/>
</dbReference>
<proteinExistence type="inferred from homology"/>
<keyword evidence="3" id="KW-0560">Oxidoreductase</keyword>
<dbReference type="PRINTS" id="PR00081">
    <property type="entry name" value="GDHRDH"/>
</dbReference>
<dbReference type="GO" id="GO:0016491">
    <property type="term" value="F:oxidoreductase activity"/>
    <property type="evidence" value="ECO:0007669"/>
    <property type="project" value="UniProtKB-KW"/>
</dbReference>
<dbReference type="InterPro" id="IPR002347">
    <property type="entry name" value="SDR_fam"/>
</dbReference>
<dbReference type="Pfam" id="PF00106">
    <property type="entry name" value="adh_short"/>
    <property type="match status" value="1"/>
</dbReference>
<dbReference type="PANTHER" id="PTHR24320:SF236">
    <property type="entry name" value="SHORT-CHAIN DEHYDROGENASE-RELATED"/>
    <property type="match status" value="1"/>
</dbReference>
<reference evidence="4" key="1">
    <citation type="journal article" date="2020" name="Stud. Mycol.">
        <title>101 Dothideomycetes genomes: a test case for predicting lifestyles and emergence of pathogens.</title>
        <authorList>
            <person name="Haridas S."/>
            <person name="Albert R."/>
            <person name="Binder M."/>
            <person name="Bloem J."/>
            <person name="Labutti K."/>
            <person name="Salamov A."/>
            <person name="Andreopoulos B."/>
            <person name="Baker S."/>
            <person name="Barry K."/>
            <person name="Bills G."/>
            <person name="Bluhm B."/>
            <person name="Cannon C."/>
            <person name="Castanera R."/>
            <person name="Culley D."/>
            <person name="Daum C."/>
            <person name="Ezra D."/>
            <person name="Gonzalez J."/>
            <person name="Henrissat B."/>
            <person name="Kuo A."/>
            <person name="Liang C."/>
            <person name="Lipzen A."/>
            <person name="Lutzoni F."/>
            <person name="Magnuson J."/>
            <person name="Mondo S."/>
            <person name="Nolan M."/>
            <person name="Ohm R."/>
            <person name="Pangilinan J."/>
            <person name="Park H.-J."/>
            <person name="Ramirez L."/>
            <person name="Alfaro M."/>
            <person name="Sun H."/>
            <person name="Tritt A."/>
            <person name="Yoshinaga Y."/>
            <person name="Zwiers L.-H."/>
            <person name="Turgeon B."/>
            <person name="Goodwin S."/>
            <person name="Spatafora J."/>
            <person name="Crous P."/>
            <person name="Grigoriev I."/>
        </authorList>
    </citation>
    <scope>NUCLEOTIDE SEQUENCE</scope>
    <source>
        <strain evidence="4">CBS 473.64</strain>
    </source>
</reference>
<keyword evidence="5" id="KW-1185">Reference proteome</keyword>
<keyword evidence="2" id="KW-0521">NADP</keyword>
<protein>
    <submittedName>
        <fullName evidence="4">NAD(P)-binding protein</fullName>
    </submittedName>
</protein>
<dbReference type="EMBL" id="MU006783">
    <property type="protein sequence ID" value="KAF2641043.1"/>
    <property type="molecule type" value="Genomic_DNA"/>
</dbReference>
<dbReference type="OrthoDB" id="191139at2759"/>
<evidence type="ECO:0000256" key="3">
    <source>
        <dbReference type="ARBA" id="ARBA00023002"/>
    </source>
</evidence>
<dbReference type="Gene3D" id="3.40.50.720">
    <property type="entry name" value="NAD(P)-binding Rossmann-like Domain"/>
    <property type="match status" value="1"/>
</dbReference>
<dbReference type="AlphaFoldDB" id="A0A6A6S301"/>
<evidence type="ECO:0000256" key="1">
    <source>
        <dbReference type="ARBA" id="ARBA00006484"/>
    </source>
</evidence>
<dbReference type="PANTHER" id="PTHR24320">
    <property type="entry name" value="RETINOL DEHYDROGENASE"/>
    <property type="match status" value="1"/>
</dbReference>
<evidence type="ECO:0000313" key="5">
    <source>
        <dbReference type="Proteomes" id="UP000799753"/>
    </source>
</evidence>
<evidence type="ECO:0000256" key="2">
    <source>
        <dbReference type="ARBA" id="ARBA00022857"/>
    </source>
</evidence>
<dbReference type="Proteomes" id="UP000799753">
    <property type="component" value="Unassembled WGS sequence"/>
</dbReference>
<evidence type="ECO:0000313" key="4">
    <source>
        <dbReference type="EMBL" id="KAF2641043.1"/>
    </source>
</evidence>
<comment type="similarity">
    <text evidence="1">Belongs to the short-chain dehydrogenases/reductases (SDR) family.</text>
</comment>
<accession>A0A6A6S301</accession>
<name>A0A6A6S301_9PLEO</name>